<dbReference type="FunFam" id="1.25.40.10:FF:000090">
    <property type="entry name" value="Pentatricopeptide repeat-containing protein, chloroplastic"/>
    <property type="match status" value="1"/>
</dbReference>
<dbReference type="NCBIfam" id="TIGR00756">
    <property type="entry name" value="PPR"/>
    <property type="match status" value="4"/>
</dbReference>
<dbReference type="Pfam" id="PF13041">
    <property type="entry name" value="PPR_2"/>
    <property type="match status" value="3"/>
</dbReference>
<dbReference type="PANTHER" id="PTHR47926">
    <property type="entry name" value="PENTATRICOPEPTIDE REPEAT-CONTAINING PROTEIN"/>
    <property type="match status" value="1"/>
</dbReference>
<evidence type="ECO:0008006" key="5">
    <source>
        <dbReference type="Google" id="ProtNLM"/>
    </source>
</evidence>
<dbReference type="InterPro" id="IPR011990">
    <property type="entry name" value="TPR-like_helical_dom_sf"/>
</dbReference>
<dbReference type="PANTHER" id="PTHR47926:SF452">
    <property type="entry name" value="PENTATRICOPEPTIDE REPEAT-CONTAINING PROTEIN"/>
    <property type="match status" value="1"/>
</dbReference>
<evidence type="ECO:0000256" key="2">
    <source>
        <dbReference type="PROSITE-ProRule" id="PRU00708"/>
    </source>
</evidence>
<proteinExistence type="predicted"/>
<feature type="repeat" description="PPR" evidence="2">
    <location>
        <begin position="416"/>
        <end position="450"/>
    </location>
</feature>
<keyword evidence="1" id="KW-0677">Repeat</keyword>
<reference evidence="3 4" key="1">
    <citation type="submission" date="2024-04" db="EMBL/GenBank/DDBJ databases">
        <title>The reference genome of an endangered Asteraceae, Deinandra increscens subsp. villosa, native to the Central Coast of California.</title>
        <authorList>
            <person name="Guilliams M."/>
            <person name="Hasenstab-Lehman K."/>
            <person name="Meyer R."/>
            <person name="Mcevoy S."/>
        </authorList>
    </citation>
    <scope>NUCLEOTIDE SEQUENCE [LARGE SCALE GENOMIC DNA]</scope>
    <source>
        <tissue evidence="3">Leaf</tissue>
    </source>
</reference>
<feature type="repeat" description="PPR" evidence="2">
    <location>
        <begin position="212"/>
        <end position="246"/>
    </location>
</feature>
<comment type="caution">
    <text evidence="3">The sequence shown here is derived from an EMBL/GenBank/DDBJ whole genome shotgun (WGS) entry which is preliminary data.</text>
</comment>
<dbReference type="GO" id="GO:0009451">
    <property type="term" value="P:RNA modification"/>
    <property type="evidence" value="ECO:0007669"/>
    <property type="project" value="InterPro"/>
</dbReference>
<dbReference type="Pfam" id="PF20431">
    <property type="entry name" value="E_motif"/>
    <property type="match status" value="1"/>
</dbReference>
<feature type="repeat" description="PPR" evidence="2">
    <location>
        <begin position="112"/>
        <end position="146"/>
    </location>
</feature>
<dbReference type="PROSITE" id="PS51375">
    <property type="entry name" value="PPR"/>
    <property type="match status" value="5"/>
</dbReference>
<dbReference type="FunFam" id="1.25.40.10:FF:000073">
    <property type="entry name" value="Pentatricopeptide repeat-containing protein chloroplastic"/>
    <property type="match status" value="1"/>
</dbReference>
<evidence type="ECO:0000256" key="1">
    <source>
        <dbReference type="ARBA" id="ARBA00022737"/>
    </source>
</evidence>
<sequence>MNYPAIISISKLSNWVTRIKDSSFNGRWQEVLSLHNDLNKSGVQLTQPSLFHLIIKACSATSSTHGKTLHASVIKLGVDSCTSIGNSIMDFYSKAGLMDSAFSFFHGMKIRDSVSWNILISGHISRGDFDRGVSSFIQARATGFEPNVSSLVLVIQTVHKLGMLDEGQKLHGYMIKTGFLSISSVQNSVLCMYANLEMEYAQKLFDEMSNRDVIAWSVMISGYVKSDKAHVALGIFREMMLSNFRREVDGQTVVSALKACANLKDHIAGRTLHGFILHKGFDNDLFIGNSLIDMYAKWNDLDSVLQAWKDMPIRNSVSWNSFLSGLVCNGKHSEAINLFSSMQKSEIEPDAVTLVNLLQVCKHLADPFICKCIHTVVLRKNHELNELIINTLIDVYAKCQLISFAQKMFDSMKIRDTVSWSTMIAAFTNCGLPKEAIEVFNEMIQAQEKPNAVTILNLIEACANYSELNRPKSVHGIAIRLGLATETIVGTAILDMYSSYGDIMTSKKAFHQIINKNVISFSAMIAACGMNGLPHDALCLLTEMETCGIQPNSITLLSVLSACSHGGLINEGLSLFQKLIKSQEVKPSLEHYSCLVDLLSRGGKLDLAMELVDELAKGANVGASAWGALLSGCRTSCTGNDDIREKVVERVLEFEPNNSSGYMLASNTYAARGLWAAAARFRAMVKDRQVKVVAGYSMVHVNNASCKFIAGDRNQFLLKEVHDTVDELHRCMKMENIQVN</sequence>
<organism evidence="3 4">
    <name type="scientific">Deinandra increscens subsp. villosa</name>
    <dbReference type="NCBI Taxonomy" id="3103831"/>
    <lineage>
        <taxon>Eukaryota</taxon>
        <taxon>Viridiplantae</taxon>
        <taxon>Streptophyta</taxon>
        <taxon>Embryophyta</taxon>
        <taxon>Tracheophyta</taxon>
        <taxon>Spermatophyta</taxon>
        <taxon>Magnoliopsida</taxon>
        <taxon>eudicotyledons</taxon>
        <taxon>Gunneridae</taxon>
        <taxon>Pentapetalae</taxon>
        <taxon>asterids</taxon>
        <taxon>campanulids</taxon>
        <taxon>Asterales</taxon>
        <taxon>Asteraceae</taxon>
        <taxon>Asteroideae</taxon>
        <taxon>Heliantheae alliance</taxon>
        <taxon>Madieae</taxon>
        <taxon>Madiinae</taxon>
        <taxon>Deinandra</taxon>
    </lineage>
</organism>
<name>A0AAP0CEZ2_9ASTR</name>
<evidence type="ECO:0000313" key="4">
    <source>
        <dbReference type="Proteomes" id="UP001408789"/>
    </source>
</evidence>
<feature type="repeat" description="PPR" evidence="2">
    <location>
        <begin position="517"/>
        <end position="551"/>
    </location>
</feature>
<dbReference type="InterPro" id="IPR046848">
    <property type="entry name" value="E_motif"/>
</dbReference>
<dbReference type="EMBL" id="JBCNJP010000027">
    <property type="protein sequence ID" value="KAK9052089.1"/>
    <property type="molecule type" value="Genomic_DNA"/>
</dbReference>
<dbReference type="Gene3D" id="1.25.40.10">
    <property type="entry name" value="Tetratricopeptide repeat domain"/>
    <property type="match status" value="4"/>
</dbReference>
<dbReference type="GO" id="GO:0003729">
    <property type="term" value="F:mRNA binding"/>
    <property type="evidence" value="ECO:0007669"/>
    <property type="project" value="UniProtKB-ARBA"/>
</dbReference>
<feature type="repeat" description="PPR" evidence="2">
    <location>
        <begin position="315"/>
        <end position="349"/>
    </location>
</feature>
<keyword evidence="4" id="KW-1185">Reference proteome</keyword>
<protein>
    <recommendedName>
        <fullName evidence="5">Chlororespiratory reduction 21</fullName>
    </recommendedName>
</protein>
<dbReference type="InterPro" id="IPR002885">
    <property type="entry name" value="PPR_rpt"/>
</dbReference>
<evidence type="ECO:0000313" key="3">
    <source>
        <dbReference type="EMBL" id="KAK9052089.1"/>
    </source>
</evidence>
<dbReference type="AlphaFoldDB" id="A0AAP0CEZ2"/>
<dbReference type="Proteomes" id="UP001408789">
    <property type="component" value="Unassembled WGS sequence"/>
</dbReference>
<dbReference type="InterPro" id="IPR046960">
    <property type="entry name" value="PPR_At4g14850-like_plant"/>
</dbReference>
<gene>
    <name evidence="3" type="ORF">SSX86_028717</name>
</gene>
<dbReference type="FunFam" id="1.25.40.10:FF:000227">
    <property type="entry name" value="Pentatricopeptide repeat-containing protein At3g13880"/>
    <property type="match status" value="1"/>
</dbReference>
<dbReference type="Pfam" id="PF01535">
    <property type="entry name" value="PPR"/>
    <property type="match status" value="6"/>
</dbReference>
<accession>A0AAP0CEZ2</accession>